<dbReference type="CDD" id="cd07660">
    <property type="entry name" value="BAR_Arfaptin"/>
    <property type="match status" value="1"/>
</dbReference>
<feature type="domain" description="AH" evidence="7">
    <location>
        <begin position="109"/>
        <end position="309"/>
    </location>
</feature>
<evidence type="ECO:0000256" key="4">
    <source>
        <dbReference type="ARBA" id="ARBA00023034"/>
    </source>
</evidence>
<dbReference type="SMART" id="SM01015">
    <property type="entry name" value="Arfaptin"/>
    <property type="match status" value="1"/>
</dbReference>
<reference evidence="9" key="1">
    <citation type="submission" date="2025-08" db="UniProtKB">
        <authorList>
            <consortium name="RefSeq"/>
        </authorList>
    </citation>
    <scope>IDENTIFICATION</scope>
    <source>
        <tissue evidence="9">Whole body</tissue>
    </source>
</reference>
<keyword evidence="5" id="KW-0472">Membrane</keyword>
<dbReference type="PROSITE" id="PS50870">
    <property type="entry name" value="AH"/>
    <property type="match status" value="1"/>
</dbReference>
<feature type="compositionally biased region" description="Polar residues" evidence="6">
    <location>
        <begin position="46"/>
        <end position="56"/>
    </location>
</feature>
<evidence type="ECO:0000313" key="9">
    <source>
        <dbReference type="RefSeq" id="XP_025420845.1"/>
    </source>
</evidence>
<dbReference type="Proteomes" id="UP000694846">
    <property type="component" value="Unplaced"/>
</dbReference>
<dbReference type="OrthoDB" id="9994780at2759"/>
<dbReference type="RefSeq" id="XP_025420845.1">
    <property type="nucleotide sequence ID" value="XM_025565060.1"/>
</dbReference>
<dbReference type="GO" id="GO:0032588">
    <property type="term" value="C:trans-Golgi network membrane"/>
    <property type="evidence" value="ECO:0007669"/>
    <property type="project" value="UniProtKB-ARBA"/>
</dbReference>
<evidence type="ECO:0000313" key="8">
    <source>
        <dbReference type="Proteomes" id="UP000694846"/>
    </source>
</evidence>
<organism evidence="8 9">
    <name type="scientific">Sipha flava</name>
    <name type="common">yellow sugarcane aphid</name>
    <dbReference type="NCBI Taxonomy" id="143950"/>
    <lineage>
        <taxon>Eukaryota</taxon>
        <taxon>Metazoa</taxon>
        <taxon>Ecdysozoa</taxon>
        <taxon>Arthropoda</taxon>
        <taxon>Hexapoda</taxon>
        <taxon>Insecta</taxon>
        <taxon>Pterygota</taxon>
        <taxon>Neoptera</taxon>
        <taxon>Paraneoptera</taxon>
        <taxon>Hemiptera</taxon>
        <taxon>Sternorrhyncha</taxon>
        <taxon>Aphidomorpha</taxon>
        <taxon>Aphidoidea</taxon>
        <taxon>Aphididae</taxon>
        <taxon>Sipha</taxon>
    </lineage>
</organism>
<name>A0A8B8GDE6_9HEMI</name>
<dbReference type="GeneID" id="112690951"/>
<dbReference type="PANTHER" id="PTHR12141:SF5">
    <property type="entry name" value="ARFAPTIN"/>
    <property type="match status" value="1"/>
</dbReference>
<keyword evidence="8" id="KW-1185">Reference proteome</keyword>
<dbReference type="GO" id="GO:0005829">
    <property type="term" value="C:cytosol"/>
    <property type="evidence" value="ECO:0007669"/>
    <property type="project" value="UniProtKB-ARBA"/>
</dbReference>
<feature type="region of interest" description="Disordered" evidence="6">
    <location>
        <begin position="46"/>
        <end position="74"/>
    </location>
</feature>
<dbReference type="AlphaFoldDB" id="A0A8B8GDE6"/>
<dbReference type="FunFam" id="1.20.1270.60:FF:000003">
    <property type="entry name" value="arfaptin-2 isoform X1"/>
    <property type="match status" value="1"/>
</dbReference>
<evidence type="ECO:0000256" key="2">
    <source>
        <dbReference type="ARBA" id="ARBA00004601"/>
    </source>
</evidence>
<keyword evidence="3" id="KW-0597">Phosphoprotein</keyword>
<feature type="compositionally biased region" description="Polar residues" evidence="6">
    <location>
        <begin position="63"/>
        <end position="74"/>
    </location>
</feature>
<dbReference type="GO" id="GO:0019904">
    <property type="term" value="F:protein domain specific binding"/>
    <property type="evidence" value="ECO:0007669"/>
    <property type="project" value="InterPro"/>
</dbReference>
<protein>
    <submittedName>
        <fullName evidence="9">Arfaptin-2</fullName>
    </submittedName>
</protein>
<dbReference type="SUPFAM" id="SSF103657">
    <property type="entry name" value="BAR/IMD domain-like"/>
    <property type="match status" value="1"/>
</dbReference>
<sequence>MSRIVNSNDHTTVHEYINRNAETDNMHPAILRSEIESRPMRPRTYVPNSLPLTNTAAPRGYTPSPTQNGDISHQKFPTSKIDVIKNWSVSTYKCTKQLINEKLGKSSKTVDIELETEIEQLRETQKKYGNILKLAKSMATQFQSFILTQQSLGDAFAELGQKSPDLQQEFMQNSETQKCLSKNGESLLNALNFFVSSVNTLCNKTIEDTLITIKQYECARIEYDAYRSDLETLAQMPRTDSNTVRVDDAQQNYQQHKEEFEKLRSDVIVKLKFLDENRVKVMHKQLLMFHNATLAYFANNHQALETTLKQFNIKPKSPTAPIVAASWLEK</sequence>
<dbReference type="GO" id="GO:0034315">
    <property type="term" value="P:regulation of Arp2/3 complex-mediated actin nucleation"/>
    <property type="evidence" value="ECO:0007669"/>
    <property type="project" value="TreeGrafter"/>
</dbReference>
<comment type="subcellular location">
    <subcellularLocation>
        <location evidence="1">Golgi apparatus membrane</location>
    </subcellularLocation>
    <subcellularLocation>
        <location evidence="2">Golgi apparatus</location>
        <location evidence="2">trans-Golgi network</location>
    </subcellularLocation>
</comment>
<dbReference type="InterPro" id="IPR030798">
    <property type="entry name" value="Arfaptin_fam"/>
</dbReference>
<dbReference type="PANTHER" id="PTHR12141">
    <property type="entry name" value="ARFAPTIN-RELATED"/>
    <property type="match status" value="1"/>
</dbReference>
<dbReference type="InterPro" id="IPR010504">
    <property type="entry name" value="AH_dom"/>
</dbReference>
<evidence type="ECO:0000256" key="6">
    <source>
        <dbReference type="SAM" id="MobiDB-lite"/>
    </source>
</evidence>
<dbReference type="GO" id="GO:0006886">
    <property type="term" value="P:intracellular protein transport"/>
    <property type="evidence" value="ECO:0007669"/>
    <property type="project" value="TreeGrafter"/>
</dbReference>
<gene>
    <name evidence="9" type="primary">LOC112690951</name>
</gene>
<dbReference type="InterPro" id="IPR027267">
    <property type="entry name" value="AH/BAR_dom_sf"/>
</dbReference>
<dbReference type="GO" id="GO:0070273">
    <property type="term" value="F:phosphatidylinositol-4-phosphate binding"/>
    <property type="evidence" value="ECO:0007669"/>
    <property type="project" value="UniProtKB-ARBA"/>
</dbReference>
<evidence type="ECO:0000256" key="3">
    <source>
        <dbReference type="ARBA" id="ARBA00022553"/>
    </source>
</evidence>
<dbReference type="Pfam" id="PF06456">
    <property type="entry name" value="Arfaptin"/>
    <property type="match status" value="1"/>
</dbReference>
<keyword evidence="4" id="KW-0333">Golgi apparatus</keyword>
<proteinExistence type="predicted"/>
<evidence type="ECO:0000256" key="5">
    <source>
        <dbReference type="ARBA" id="ARBA00023136"/>
    </source>
</evidence>
<evidence type="ECO:0000259" key="7">
    <source>
        <dbReference type="PROSITE" id="PS50870"/>
    </source>
</evidence>
<dbReference type="GO" id="GO:0000139">
    <property type="term" value="C:Golgi membrane"/>
    <property type="evidence" value="ECO:0007669"/>
    <property type="project" value="UniProtKB-SubCell"/>
</dbReference>
<evidence type="ECO:0000256" key="1">
    <source>
        <dbReference type="ARBA" id="ARBA00004394"/>
    </source>
</evidence>
<accession>A0A8B8GDE6</accession>
<dbReference type="CTD" id="41353"/>
<dbReference type="Gene3D" id="1.20.1270.60">
    <property type="entry name" value="Arfaptin homology (AH) domain/BAR domain"/>
    <property type="match status" value="1"/>
</dbReference>